<organism evidence="1 2">
    <name type="scientific">Sphaerodactylus townsendi</name>
    <dbReference type="NCBI Taxonomy" id="933632"/>
    <lineage>
        <taxon>Eukaryota</taxon>
        <taxon>Metazoa</taxon>
        <taxon>Chordata</taxon>
        <taxon>Craniata</taxon>
        <taxon>Vertebrata</taxon>
        <taxon>Euteleostomi</taxon>
        <taxon>Lepidosauria</taxon>
        <taxon>Squamata</taxon>
        <taxon>Bifurcata</taxon>
        <taxon>Gekkota</taxon>
        <taxon>Sphaerodactylidae</taxon>
        <taxon>Sphaerodactylus</taxon>
    </lineage>
</organism>
<keyword evidence="2" id="KW-1185">Reference proteome</keyword>
<sequence length="238" mass="27917">MLRGLATAVLRRWSATTARTAAMIPSRSPLLQTARSYARAVRKRKTEIPSHLDDLPPTLLMKKYTNVPIIDKVDDVVKRILSLEMASQREKVKIKKEQLAEKVRRSPTDNGSIEVQIAHLTAKIRTLREHVQTHPKDKTNKRIMLMSIDRRNLLLKALRNTKYDVFENTCKQLDIEYTLPEQYRRRRTRRWLVKKAFCIKVFQEVQKMKAPKRLKQRQERARAAKERALKEQNEGTPV</sequence>
<name>A0ACB8FRH1_9SAUR</name>
<dbReference type="EMBL" id="CM037619">
    <property type="protein sequence ID" value="KAH8007877.1"/>
    <property type="molecule type" value="Genomic_DNA"/>
</dbReference>
<protein>
    <submittedName>
        <fullName evidence="1">Uncharacterized protein</fullName>
    </submittedName>
</protein>
<evidence type="ECO:0000313" key="1">
    <source>
        <dbReference type="EMBL" id="KAH8007877.1"/>
    </source>
</evidence>
<dbReference type="Proteomes" id="UP000827872">
    <property type="component" value="Linkage Group LG06"/>
</dbReference>
<comment type="caution">
    <text evidence="1">The sequence shown here is derived from an EMBL/GenBank/DDBJ whole genome shotgun (WGS) entry which is preliminary data.</text>
</comment>
<reference evidence="1" key="1">
    <citation type="submission" date="2021-08" db="EMBL/GenBank/DDBJ databases">
        <title>The first chromosome-level gecko genome reveals the dynamic sex chromosomes of Neotropical dwarf geckos (Sphaerodactylidae: Sphaerodactylus).</title>
        <authorList>
            <person name="Pinto B.J."/>
            <person name="Keating S.E."/>
            <person name="Gamble T."/>
        </authorList>
    </citation>
    <scope>NUCLEOTIDE SEQUENCE</scope>
    <source>
        <strain evidence="1">TG3544</strain>
    </source>
</reference>
<proteinExistence type="predicted"/>
<gene>
    <name evidence="1" type="ORF">K3G42_026274</name>
</gene>
<evidence type="ECO:0000313" key="2">
    <source>
        <dbReference type="Proteomes" id="UP000827872"/>
    </source>
</evidence>
<accession>A0ACB8FRH1</accession>